<reference evidence="1" key="1">
    <citation type="journal article" date="2015" name="Nature">
        <title>Complex archaea that bridge the gap between prokaryotes and eukaryotes.</title>
        <authorList>
            <person name="Spang A."/>
            <person name="Saw J.H."/>
            <person name="Jorgensen S.L."/>
            <person name="Zaremba-Niedzwiedzka K."/>
            <person name="Martijn J."/>
            <person name="Lind A.E."/>
            <person name="van Eijk R."/>
            <person name="Schleper C."/>
            <person name="Guy L."/>
            <person name="Ettema T.J."/>
        </authorList>
    </citation>
    <scope>NUCLEOTIDE SEQUENCE</scope>
</reference>
<dbReference type="EMBL" id="LAZR01035332">
    <property type="protein sequence ID" value="KKL27800.1"/>
    <property type="molecule type" value="Genomic_DNA"/>
</dbReference>
<name>A0A0F9C0T5_9ZZZZ</name>
<dbReference type="AlphaFoldDB" id="A0A0F9C0T5"/>
<protein>
    <submittedName>
        <fullName evidence="1">Uncharacterized protein</fullName>
    </submittedName>
</protein>
<comment type="caution">
    <text evidence="1">The sequence shown here is derived from an EMBL/GenBank/DDBJ whole genome shotgun (WGS) entry which is preliminary data.</text>
</comment>
<proteinExistence type="predicted"/>
<evidence type="ECO:0000313" key="1">
    <source>
        <dbReference type="EMBL" id="KKL27800.1"/>
    </source>
</evidence>
<accession>A0A0F9C0T5</accession>
<gene>
    <name evidence="1" type="ORF">LCGC14_2381550</name>
</gene>
<organism evidence="1">
    <name type="scientific">marine sediment metagenome</name>
    <dbReference type="NCBI Taxonomy" id="412755"/>
    <lineage>
        <taxon>unclassified sequences</taxon>
        <taxon>metagenomes</taxon>
        <taxon>ecological metagenomes</taxon>
    </lineage>
</organism>
<sequence>MKNFNPLLNETFVFRPLNVPVEGMIVTPSDFIPRHGLLRYADGNWIPDDGKPDLAFLEGVIAYGVSLPHSANILWQWEDIDLSRSFLPDEDLRRHHARGWHYQTINNTHWQDYRWGSFGKSRDEHPNEIAHKSAMDKCCSLHHLANGRGADLTIDNEWTRRGFLWIKSTMQPIKPPENPTCFLCLDNGKGHLLDALNLKKSSLEGEIEYSWEHHNKAEIDAIDSKDTAEIAEGQLKDIEEQIQALPEGEK</sequence>